<dbReference type="AlphaFoldDB" id="A0A5N4A2W5"/>
<evidence type="ECO:0008006" key="3">
    <source>
        <dbReference type="Google" id="ProtNLM"/>
    </source>
</evidence>
<sequence>MDGIRKEDSCLAQNSELGWILSGQIHTPKGHNVTLISMVSRATKNTQLERFWELEEIPGPAGPSKQDTECEQHYQETTVRNTDGTYTVRIPFKEDPSVLESARPVAVARLVQLEKKFLVNTKLEKEYKAFMQEYLELGHMKLATNPQEKRIYIPHQAVIKESSATTKLR</sequence>
<dbReference type="InParanoid" id="A0A5N4A2W5"/>
<keyword evidence="2" id="KW-1185">Reference proteome</keyword>
<protein>
    <recommendedName>
        <fullName evidence="3">Peptidase aspartic putative domain-containing protein</fullName>
    </recommendedName>
</protein>
<dbReference type="PANTHER" id="PTHR47331:SF5">
    <property type="entry name" value="RIBONUCLEASE H"/>
    <property type="match status" value="1"/>
</dbReference>
<gene>
    <name evidence="1" type="ORF">PPYR_03457</name>
</gene>
<proteinExistence type="predicted"/>
<name>A0A5N4A2W5_PHOPY</name>
<organism evidence="1 2">
    <name type="scientific">Photinus pyralis</name>
    <name type="common">Common eastern firefly</name>
    <name type="synonym">Lampyris pyralis</name>
    <dbReference type="NCBI Taxonomy" id="7054"/>
    <lineage>
        <taxon>Eukaryota</taxon>
        <taxon>Metazoa</taxon>
        <taxon>Ecdysozoa</taxon>
        <taxon>Arthropoda</taxon>
        <taxon>Hexapoda</taxon>
        <taxon>Insecta</taxon>
        <taxon>Pterygota</taxon>
        <taxon>Neoptera</taxon>
        <taxon>Endopterygota</taxon>
        <taxon>Coleoptera</taxon>
        <taxon>Polyphaga</taxon>
        <taxon>Elateriformia</taxon>
        <taxon>Elateroidea</taxon>
        <taxon>Lampyridae</taxon>
        <taxon>Lampyrinae</taxon>
        <taxon>Photinus</taxon>
    </lineage>
</organism>
<feature type="non-terminal residue" evidence="1">
    <location>
        <position position="169"/>
    </location>
</feature>
<dbReference type="EMBL" id="VVIM01000011">
    <property type="protein sequence ID" value="KAB0791657.1"/>
    <property type="molecule type" value="Genomic_DNA"/>
</dbReference>
<dbReference type="PANTHER" id="PTHR47331">
    <property type="entry name" value="PHD-TYPE DOMAIN-CONTAINING PROTEIN"/>
    <property type="match status" value="1"/>
</dbReference>
<evidence type="ECO:0000313" key="1">
    <source>
        <dbReference type="EMBL" id="KAB0791657.1"/>
    </source>
</evidence>
<accession>A0A5N4A2W5</accession>
<evidence type="ECO:0000313" key="2">
    <source>
        <dbReference type="Proteomes" id="UP000327044"/>
    </source>
</evidence>
<reference evidence="1 2" key="1">
    <citation type="journal article" date="2018" name="Elife">
        <title>Firefly genomes illuminate parallel origins of bioluminescence in beetles.</title>
        <authorList>
            <person name="Fallon T.R."/>
            <person name="Lower S.E."/>
            <person name="Chang C.H."/>
            <person name="Bessho-Uehara M."/>
            <person name="Martin G.J."/>
            <person name="Bewick A.J."/>
            <person name="Behringer M."/>
            <person name="Debat H.J."/>
            <person name="Wong I."/>
            <person name="Day J.C."/>
            <person name="Suvorov A."/>
            <person name="Silva C.J."/>
            <person name="Stanger-Hall K.F."/>
            <person name="Hall D.W."/>
            <person name="Schmitz R.J."/>
            <person name="Nelson D.R."/>
            <person name="Lewis S.M."/>
            <person name="Shigenobu S."/>
            <person name="Bybee S.M."/>
            <person name="Larracuente A.M."/>
            <person name="Oba Y."/>
            <person name="Weng J.K."/>
        </authorList>
    </citation>
    <scope>NUCLEOTIDE SEQUENCE [LARGE SCALE GENOMIC DNA]</scope>
    <source>
        <strain evidence="1">1611_PpyrPB1</strain>
        <tissue evidence="1">Whole body</tissue>
    </source>
</reference>
<comment type="caution">
    <text evidence="1">The sequence shown here is derived from an EMBL/GenBank/DDBJ whole genome shotgun (WGS) entry which is preliminary data.</text>
</comment>
<dbReference type="Proteomes" id="UP000327044">
    <property type="component" value="Unassembled WGS sequence"/>
</dbReference>